<evidence type="ECO:0000313" key="2">
    <source>
        <dbReference type="EMBL" id="ALL64536.1"/>
    </source>
</evidence>
<organism evidence="2 3">
    <name type="scientific">Paraburkholderia caribensis MBA4</name>
    <dbReference type="NCBI Taxonomy" id="1323664"/>
    <lineage>
        <taxon>Bacteria</taxon>
        <taxon>Pseudomonadati</taxon>
        <taxon>Pseudomonadota</taxon>
        <taxon>Betaproteobacteria</taxon>
        <taxon>Burkholderiales</taxon>
        <taxon>Burkholderiaceae</taxon>
        <taxon>Paraburkholderia</taxon>
    </lineage>
</organism>
<dbReference type="Proteomes" id="UP000019146">
    <property type="component" value="Chromosome 1"/>
</dbReference>
<evidence type="ECO:0000313" key="3">
    <source>
        <dbReference type="Proteomes" id="UP000019146"/>
    </source>
</evidence>
<protein>
    <submittedName>
        <fullName evidence="2">Uncharacterized protein</fullName>
    </submittedName>
</protein>
<reference evidence="2 3" key="1">
    <citation type="journal article" date="2014" name="Genome Announc.">
        <title>Draft Genome Sequence of the Haloacid-Degrading Burkholderia caribensis Strain MBA4.</title>
        <authorList>
            <person name="Pan Y."/>
            <person name="Kong K.F."/>
            <person name="Tsang J.S."/>
        </authorList>
    </citation>
    <scope>NUCLEOTIDE SEQUENCE [LARGE SCALE GENOMIC DNA]</scope>
    <source>
        <strain evidence="2 3">MBA4</strain>
    </source>
</reference>
<feature type="compositionally biased region" description="Low complexity" evidence="1">
    <location>
        <begin position="19"/>
        <end position="28"/>
    </location>
</feature>
<dbReference type="KEGG" id="bcai:K788_0006605"/>
<dbReference type="AlphaFoldDB" id="A0A0P0R8G8"/>
<dbReference type="EMBL" id="CP012746">
    <property type="protein sequence ID" value="ALL64536.1"/>
    <property type="molecule type" value="Genomic_DNA"/>
</dbReference>
<proteinExistence type="predicted"/>
<evidence type="ECO:0000256" key="1">
    <source>
        <dbReference type="SAM" id="MobiDB-lite"/>
    </source>
</evidence>
<name>A0A0P0R8G8_9BURK</name>
<accession>A0A0P0R8G8</accession>
<gene>
    <name evidence="2" type="ORF">K788_0006605</name>
</gene>
<feature type="region of interest" description="Disordered" evidence="1">
    <location>
        <begin position="1"/>
        <end position="30"/>
    </location>
</feature>
<sequence length="45" mass="5082">MRNRRAPAGTAASTFIQPASRRASQRSSGGVCFRIRSHTLRRFVY</sequence>